<protein>
    <recommendedName>
        <fullName evidence="1">Reverse transcriptase zinc-binding domain-containing protein</fullName>
    </recommendedName>
</protein>
<proteinExistence type="predicted"/>
<dbReference type="Proteomes" id="UP001604336">
    <property type="component" value="Unassembled WGS sequence"/>
</dbReference>
<reference evidence="3" key="1">
    <citation type="submission" date="2024-07" db="EMBL/GenBank/DDBJ databases">
        <title>Two chromosome-level genome assemblies of Korean endemic species Abeliophyllum distichum and Forsythia ovata (Oleaceae).</title>
        <authorList>
            <person name="Jang H."/>
        </authorList>
    </citation>
    <scope>NUCLEOTIDE SEQUENCE [LARGE SCALE GENOMIC DNA]</scope>
</reference>
<keyword evidence="3" id="KW-1185">Reference proteome</keyword>
<evidence type="ECO:0000259" key="1">
    <source>
        <dbReference type="Pfam" id="PF13966"/>
    </source>
</evidence>
<accession>A0ABD1Q605</accession>
<evidence type="ECO:0000313" key="2">
    <source>
        <dbReference type="EMBL" id="KAL2471632.1"/>
    </source>
</evidence>
<dbReference type="Pfam" id="PF13966">
    <property type="entry name" value="zf-RVT"/>
    <property type="match status" value="1"/>
</dbReference>
<gene>
    <name evidence="2" type="ORF">Adt_39768</name>
</gene>
<organism evidence="2 3">
    <name type="scientific">Abeliophyllum distichum</name>
    <dbReference type="NCBI Taxonomy" id="126358"/>
    <lineage>
        <taxon>Eukaryota</taxon>
        <taxon>Viridiplantae</taxon>
        <taxon>Streptophyta</taxon>
        <taxon>Embryophyta</taxon>
        <taxon>Tracheophyta</taxon>
        <taxon>Spermatophyta</taxon>
        <taxon>Magnoliopsida</taxon>
        <taxon>eudicotyledons</taxon>
        <taxon>Gunneridae</taxon>
        <taxon>Pentapetalae</taxon>
        <taxon>asterids</taxon>
        <taxon>lamiids</taxon>
        <taxon>Lamiales</taxon>
        <taxon>Oleaceae</taxon>
        <taxon>Forsythieae</taxon>
        <taxon>Abeliophyllum</taxon>
    </lineage>
</organism>
<dbReference type="AlphaFoldDB" id="A0ABD1Q605"/>
<evidence type="ECO:0000313" key="3">
    <source>
        <dbReference type="Proteomes" id="UP001604336"/>
    </source>
</evidence>
<feature type="domain" description="Reverse transcriptase zinc-binding" evidence="1">
    <location>
        <begin position="102"/>
        <end position="141"/>
    </location>
</feature>
<dbReference type="InterPro" id="IPR026960">
    <property type="entry name" value="RVT-Znf"/>
</dbReference>
<name>A0ABD1Q605_9LAMI</name>
<comment type="caution">
    <text evidence="2">The sequence shown here is derived from an EMBL/GenBank/DDBJ whole genome shotgun (WGS) entry which is preliminary data.</text>
</comment>
<dbReference type="EMBL" id="JBFOLK010000012">
    <property type="protein sequence ID" value="KAL2471632.1"/>
    <property type="molecule type" value="Genomic_DNA"/>
</dbReference>
<sequence>MSRAFDCKLWWKFRKQESLWSWVMKAKYCRLIHANLRTTRSQDSPLWKRLLQVRHLVEPHLAWKIGEGKIDIWCDQWIKSGALNSLIPQQLHSKTYVLEFRVDDILQKKLGIQLASKCQCCNKEETINHVFLNGKCAKEVWNHYSLNMGIPLTNCPHPITIFMMWISNRLAKPRSLIAAVPLLNF</sequence>